<comment type="caution">
    <text evidence="2">The sequence shown here is derived from an EMBL/GenBank/DDBJ whole genome shotgun (WGS) entry which is preliminary data.</text>
</comment>
<dbReference type="Proteomes" id="UP000316331">
    <property type="component" value="Unassembled WGS sequence"/>
</dbReference>
<evidence type="ECO:0000313" key="3">
    <source>
        <dbReference type="Proteomes" id="UP000316331"/>
    </source>
</evidence>
<proteinExistence type="predicted"/>
<feature type="region of interest" description="Disordered" evidence="1">
    <location>
        <begin position="1"/>
        <end position="65"/>
    </location>
</feature>
<organism evidence="2 3">
    <name type="scientific">Nocardia bhagyanarayanae</name>
    <dbReference type="NCBI Taxonomy" id="1215925"/>
    <lineage>
        <taxon>Bacteria</taxon>
        <taxon>Bacillati</taxon>
        <taxon>Actinomycetota</taxon>
        <taxon>Actinomycetes</taxon>
        <taxon>Mycobacteriales</taxon>
        <taxon>Nocardiaceae</taxon>
        <taxon>Nocardia</taxon>
    </lineage>
</organism>
<evidence type="ECO:0000313" key="2">
    <source>
        <dbReference type="EMBL" id="TQM29869.1"/>
    </source>
</evidence>
<protein>
    <submittedName>
        <fullName evidence="2">Uncharacterized protein</fullName>
    </submittedName>
</protein>
<accession>A0A543F7R5</accession>
<evidence type="ECO:0000256" key="1">
    <source>
        <dbReference type="SAM" id="MobiDB-lite"/>
    </source>
</evidence>
<sequence length="118" mass="11781">MAGMGLGGPPIDLTAVSSDASEETGEPTDQSGVPEWATTRSGYPGTWAPPAPEPGGAGSETASAQEIQLLLNETVVATGPVAEGGDTKLTVPADITIAAGDVLTMQIAEVVTQEAEMS</sequence>
<gene>
    <name evidence="2" type="ORF">FB390_1482</name>
</gene>
<reference evidence="2 3" key="1">
    <citation type="submission" date="2019-06" db="EMBL/GenBank/DDBJ databases">
        <title>Sequencing the genomes of 1000 actinobacteria strains.</title>
        <authorList>
            <person name="Klenk H.-P."/>
        </authorList>
    </citation>
    <scope>NUCLEOTIDE SEQUENCE [LARGE SCALE GENOMIC DNA]</scope>
    <source>
        <strain evidence="2 3">DSM 103495</strain>
    </source>
</reference>
<dbReference type="AlphaFoldDB" id="A0A543F7R5"/>
<keyword evidence="3" id="KW-1185">Reference proteome</keyword>
<name>A0A543F7R5_9NOCA</name>
<dbReference type="EMBL" id="VFPG01000001">
    <property type="protein sequence ID" value="TQM29869.1"/>
    <property type="molecule type" value="Genomic_DNA"/>
</dbReference>